<dbReference type="AlphaFoldDB" id="A0A8H5THY1"/>
<feature type="compositionally biased region" description="Polar residues" evidence="1">
    <location>
        <begin position="713"/>
        <end position="722"/>
    </location>
</feature>
<feature type="region of interest" description="Disordered" evidence="1">
    <location>
        <begin position="113"/>
        <end position="143"/>
    </location>
</feature>
<protein>
    <submittedName>
        <fullName evidence="2">Uncharacterized protein</fullName>
    </submittedName>
</protein>
<dbReference type="EMBL" id="JAAGWQ010000081">
    <property type="protein sequence ID" value="KAF5669660.1"/>
    <property type="molecule type" value="Genomic_DNA"/>
</dbReference>
<evidence type="ECO:0000256" key="1">
    <source>
        <dbReference type="SAM" id="MobiDB-lite"/>
    </source>
</evidence>
<feature type="compositionally biased region" description="Basic residues" evidence="1">
    <location>
        <begin position="727"/>
        <end position="737"/>
    </location>
</feature>
<feature type="region of interest" description="Disordered" evidence="1">
    <location>
        <begin position="299"/>
        <end position="328"/>
    </location>
</feature>
<dbReference type="Proteomes" id="UP000567885">
    <property type="component" value="Unassembled WGS sequence"/>
</dbReference>
<reference evidence="2 3" key="1">
    <citation type="submission" date="2020-05" db="EMBL/GenBank/DDBJ databases">
        <title>Identification and distribution of gene clusters putatively required for synthesis of sphingolipid metabolism inhibitors in phylogenetically diverse species of the filamentous fungus Fusarium.</title>
        <authorList>
            <person name="Kim H.-S."/>
            <person name="Busman M."/>
            <person name="Brown D.W."/>
            <person name="Divon H."/>
            <person name="Uhlig S."/>
            <person name="Proctor R.H."/>
        </authorList>
    </citation>
    <scope>NUCLEOTIDE SEQUENCE [LARGE SCALE GENOMIC DNA]</scope>
    <source>
        <strain evidence="2 3">NRRL 20693</strain>
    </source>
</reference>
<comment type="caution">
    <text evidence="2">The sequence shown here is derived from an EMBL/GenBank/DDBJ whole genome shotgun (WGS) entry which is preliminary data.</text>
</comment>
<feature type="compositionally biased region" description="Polar residues" evidence="1">
    <location>
        <begin position="113"/>
        <end position="127"/>
    </location>
</feature>
<feature type="region of interest" description="Disordered" evidence="1">
    <location>
        <begin position="713"/>
        <end position="737"/>
    </location>
</feature>
<evidence type="ECO:0000313" key="2">
    <source>
        <dbReference type="EMBL" id="KAF5669660.1"/>
    </source>
</evidence>
<evidence type="ECO:0000313" key="3">
    <source>
        <dbReference type="Proteomes" id="UP000567885"/>
    </source>
</evidence>
<organism evidence="2 3">
    <name type="scientific">Fusarium heterosporum</name>
    <dbReference type="NCBI Taxonomy" id="42747"/>
    <lineage>
        <taxon>Eukaryota</taxon>
        <taxon>Fungi</taxon>
        <taxon>Dikarya</taxon>
        <taxon>Ascomycota</taxon>
        <taxon>Pezizomycotina</taxon>
        <taxon>Sordariomycetes</taxon>
        <taxon>Hypocreomycetidae</taxon>
        <taxon>Hypocreales</taxon>
        <taxon>Nectriaceae</taxon>
        <taxon>Fusarium</taxon>
        <taxon>Fusarium heterosporum species complex</taxon>
    </lineage>
</organism>
<proteinExistence type="predicted"/>
<accession>A0A8H5THY1</accession>
<name>A0A8H5THY1_FUSHE</name>
<dbReference type="OrthoDB" id="5307331at2759"/>
<keyword evidence="3" id="KW-1185">Reference proteome</keyword>
<sequence>MGDYNNSAYVPGSLFDDVTNTLQTGVDPLYDTSFLDSLGDSDYPDMSMDSWAGFDTQLVDPLLNISAATPTPEFSQQFYDDFSTTDVDAPLSCTASPIQGNLTSCASPAGQSGALNASKSGTGSSAPVSARYQPGKSGRAQRAPSAYVQQHEDPVQQYQHLDLNAYQPQIDYSLQDITGNQGVLDFPLIPPLFSTSPVVTAYPTMAQNTSNYAYANPRFQGAFVPLAPQSQQTPSECILCGCQPHRGPCPQPQSQSQMYRQRIQHLEQLLQLQASNSPMVEVSAPPLKRRRQAVDHNDYMNEHPSKVSKNTQNGRRKAGPRKRRGIKSDAQKFYPQSISIPDWEVDGVEFTYQRQGQWEEDFLLSAQDIRTYVENCPRKLTIWLQNTPSQVGHRTVRCDMRCRYSECPVKYGTLRNGWFRVAFDEFPQQTTEGELDPYKMAGSMHLWCFEQCIDPFEMFQRGMLVGDERIFEVEHNAMTLLRSGEKDIFEAAIDPWIESRHKIGVSEIPYAKHEHTLSYALVKHHLERQPGNRQLVRNQRNGVRQKDAQKTQDIHMGRLDFFVERDDACKVKAKLIAEEAKDPYSRHVPQEHKSSTATIKPTRSVPSATVYVPPVSDQEFEEMYAQPADNTIVVAESPSDLFSPKELEVLQVTSNNMVTKRSQGHSPNATCIEIQKGDKPLPDISHHMKGRKSWAQVQPTIALPESQIICSASGNAGDQVQGSSLRRSSRVSGKRTP</sequence>
<feature type="compositionally biased region" description="Basic residues" evidence="1">
    <location>
        <begin position="314"/>
        <end position="325"/>
    </location>
</feature>
<gene>
    <name evidence="2" type="ORF">FHETE_4900</name>
</gene>